<proteinExistence type="predicted"/>
<accession>A0A8J5LYQ8</accession>
<dbReference type="AlphaFoldDB" id="A0A8J5LYQ8"/>
<comment type="caution">
    <text evidence="1">The sequence shown here is derived from an EMBL/GenBank/DDBJ whole genome shotgun (WGS) entry which is preliminary data.</text>
</comment>
<dbReference type="EMBL" id="JAENGY010002402">
    <property type="protein sequence ID" value="KAG6944330.1"/>
    <property type="molecule type" value="Genomic_DNA"/>
</dbReference>
<evidence type="ECO:0000313" key="2">
    <source>
        <dbReference type="Proteomes" id="UP000709295"/>
    </source>
</evidence>
<dbReference type="Proteomes" id="UP000709295">
    <property type="component" value="Unassembled WGS sequence"/>
</dbReference>
<sequence>MLRQDGWFSKPPPRRSLFDQYRYVRPRGNPDGHDGVNFFLGEQALIEHYQHAYGRSGSGDAFAACESNRGTSDGARVVNAERVRGGNEEIKSYGQTGEAFRVCNQDYVDVSS</sequence>
<reference evidence="1" key="1">
    <citation type="submission" date="2021-01" db="EMBL/GenBank/DDBJ databases">
        <title>Phytophthora aleatoria, a newly-described species from Pinus radiata is distinct from Phytophthora cactorum isolates based on comparative genomics.</title>
        <authorList>
            <person name="Mcdougal R."/>
            <person name="Panda P."/>
            <person name="Williams N."/>
            <person name="Studholme D.J."/>
        </authorList>
    </citation>
    <scope>NUCLEOTIDE SEQUENCE</scope>
    <source>
        <strain evidence="1">NZFS 4037</strain>
    </source>
</reference>
<organism evidence="1 2">
    <name type="scientific">Phytophthora aleatoria</name>
    <dbReference type="NCBI Taxonomy" id="2496075"/>
    <lineage>
        <taxon>Eukaryota</taxon>
        <taxon>Sar</taxon>
        <taxon>Stramenopiles</taxon>
        <taxon>Oomycota</taxon>
        <taxon>Peronosporomycetes</taxon>
        <taxon>Peronosporales</taxon>
        <taxon>Peronosporaceae</taxon>
        <taxon>Phytophthora</taxon>
    </lineage>
</organism>
<name>A0A8J5LYQ8_9STRA</name>
<evidence type="ECO:0000313" key="1">
    <source>
        <dbReference type="EMBL" id="KAG6944330.1"/>
    </source>
</evidence>
<gene>
    <name evidence="1" type="ORF">JG688_00017143</name>
</gene>
<keyword evidence="2" id="KW-1185">Reference proteome</keyword>
<protein>
    <submittedName>
        <fullName evidence="1">Uncharacterized protein</fullName>
    </submittedName>
</protein>